<accession>D7EC51</accession>
<evidence type="ECO:0000259" key="2">
    <source>
        <dbReference type="PROSITE" id="PS50853"/>
    </source>
</evidence>
<dbReference type="OrthoDB" id="59577at2157"/>
<gene>
    <name evidence="3" type="ordered locus">Metev_2363</name>
</gene>
<sequence length="941" mass="100243">MKGIKNIAKIATFLMIMIAVTGMAAGTVNDAGHPEDIEIGQGSVSQNITELDFANNETAEINITPLADNSVDLSSISVTSQNTSNDGDLTYDTGTGNITIAPSSNTNVSQLNHVKISGMNTSGAGHSTGLKYTVTQNNEAESSDFGFVDTIAPPQPTGITASPSQGDINLNWNGVSDGGSGLKEYNVYRAETETGSYTEITDSSDTQETDSGLTEGKYYYYKVSAVDYAGNEGPNSTVVSSYSDSTPPSLHSASKIDSQNISVLITDNFNTTEATISKEDFILNAGTIDSITKTESGSNTTIKITLTSEVDTDTIDININESGSIEDSANNVLDDSTVSTAVSVSGMDGVAPTLDNAKSVDKTTINVTVSDSGTGLNISKISKNDFSLSTGSISTIDTNNLNDGDESGNITINLESKVDADTITVSLQNDGINDSAGNSNTSGSATTNNMDGVAPTIKEFKAANTEAQNISITLNVSEELGGETNDINVTITGAENAEMDNNNFSTEDSSAPYVYTATYESSTDGDYTVTLNTAKDSAGNDGADSQSNTVTVDSTGPTFSNKYPTQGTLVNDNQQMITVDISDVTSEVDKGSIYVDLGNNDNPTKYLDRNKTYAGDHINFTESGTLEIDPSKYGNDGLEFDDEIVNVTVRAQDNTDSKNENIKEWSFEVDSTEPSVEHATIESSKSSISMTVVEVTFDEEIVTSSPGDISMNISNGETQKEIPANDNIIGPTGTTTTTSKVIEFNKSNVQINSNDYEIVEFNGISDEAGNNIELNENVEINTFRRGMSADQLNYVSFPIASDKTTPVEDVMDTSSEYTMWKYENGEWKAYNKSNGIEEFNNVEGGLGYVVKTSEDFTISPSVETTYEGGNVAPATANVYEGWNLIGYYEEYDGYSGYEIPSGSTFISPHGELNSPSEVRWVSFTELSDGVGNYNSGFSIQG</sequence>
<dbReference type="GeneID" id="9348018"/>
<dbReference type="RefSeq" id="WP_013195737.1">
    <property type="nucleotide sequence ID" value="NC_014254.1"/>
</dbReference>
<keyword evidence="4" id="KW-1185">Reference proteome</keyword>
<dbReference type="Proteomes" id="UP000000391">
    <property type="component" value="Plasmid pMETEV01"/>
</dbReference>
<evidence type="ECO:0000256" key="1">
    <source>
        <dbReference type="SAM" id="MobiDB-lite"/>
    </source>
</evidence>
<feature type="domain" description="Fibronectin type-III" evidence="2">
    <location>
        <begin position="153"/>
        <end position="249"/>
    </location>
</feature>
<keyword evidence="3" id="KW-0614">Plasmid</keyword>
<proteinExistence type="predicted"/>
<dbReference type="Gene3D" id="2.60.40.10">
    <property type="entry name" value="Immunoglobulins"/>
    <property type="match status" value="1"/>
</dbReference>
<reference evidence="3 4" key="1">
    <citation type="submission" date="2010-06" db="EMBL/GenBank/DDBJ databases">
        <title>Complete sequence plasmid of Methanohalobium evestigatum Z-7303.</title>
        <authorList>
            <consortium name="US DOE Joint Genome Institute"/>
            <person name="Lucas S."/>
            <person name="Copeland A."/>
            <person name="Lapidus A."/>
            <person name="Cheng J.-F."/>
            <person name="Bruce D."/>
            <person name="Goodwin L."/>
            <person name="Pitluck S."/>
            <person name="Saunders E."/>
            <person name="Detter J.C."/>
            <person name="Han C."/>
            <person name="Tapia R."/>
            <person name="Land M."/>
            <person name="Hauser L."/>
            <person name="Kyrpides N."/>
            <person name="Mikhailova N."/>
            <person name="Sieprawska-Lupa M."/>
            <person name="Whitman W.B."/>
            <person name="Anderson I."/>
            <person name="Woyke T."/>
        </authorList>
    </citation>
    <scope>NUCLEOTIDE SEQUENCE [LARGE SCALE GENOMIC DNA]</scope>
    <source>
        <strain evidence="4">ATCC BAA-1072 / DSM 3721 / NBRC 107634 / OCM 161 / Z-7303</strain>
        <plasmid evidence="4">Plasmid pMETEV01</plasmid>
    </source>
</reference>
<dbReference type="PROSITE" id="PS50853">
    <property type="entry name" value="FN3"/>
    <property type="match status" value="1"/>
</dbReference>
<dbReference type="SUPFAM" id="SSF49265">
    <property type="entry name" value="Fibronectin type III"/>
    <property type="match status" value="1"/>
</dbReference>
<evidence type="ECO:0000313" key="3">
    <source>
        <dbReference type="EMBL" id="ADI75173.1"/>
    </source>
</evidence>
<name>D7EC51_METEZ</name>
<feature type="compositionally biased region" description="Polar residues" evidence="1">
    <location>
        <begin position="543"/>
        <end position="560"/>
    </location>
</feature>
<dbReference type="InterPro" id="IPR036116">
    <property type="entry name" value="FN3_sf"/>
</dbReference>
<feature type="region of interest" description="Disordered" evidence="1">
    <location>
        <begin position="431"/>
        <end position="450"/>
    </location>
</feature>
<dbReference type="HOGENOM" id="CLU_311836_0_0_2"/>
<geneLocation type="plasmid" evidence="3 4">
    <name>pMETEV01</name>
</geneLocation>
<dbReference type="InterPro" id="IPR003961">
    <property type="entry name" value="FN3_dom"/>
</dbReference>
<evidence type="ECO:0000313" key="4">
    <source>
        <dbReference type="Proteomes" id="UP000000391"/>
    </source>
</evidence>
<dbReference type="CDD" id="cd00063">
    <property type="entry name" value="FN3"/>
    <property type="match status" value="1"/>
</dbReference>
<organism evidence="3 4">
    <name type="scientific">Methanohalobium evestigatum (strain ATCC BAA-1072 / DSM 3721 / NBRC 107634 / OCM 161 / Z-7303)</name>
    <dbReference type="NCBI Taxonomy" id="644295"/>
    <lineage>
        <taxon>Archaea</taxon>
        <taxon>Methanobacteriati</taxon>
        <taxon>Methanobacteriota</taxon>
        <taxon>Stenosarchaea group</taxon>
        <taxon>Methanomicrobia</taxon>
        <taxon>Methanosarcinales</taxon>
        <taxon>Methanosarcinaceae</taxon>
        <taxon>Methanohalobium</taxon>
    </lineage>
</organism>
<dbReference type="InterPro" id="IPR013783">
    <property type="entry name" value="Ig-like_fold"/>
</dbReference>
<feature type="compositionally biased region" description="Low complexity" evidence="1">
    <location>
        <begin position="435"/>
        <end position="449"/>
    </location>
</feature>
<dbReference type="EMBL" id="CP002070">
    <property type="protein sequence ID" value="ADI75173.1"/>
    <property type="molecule type" value="Genomic_DNA"/>
</dbReference>
<dbReference type="SMART" id="SM00060">
    <property type="entry name" value="FN3"/>
    <property type="match status" value="1"/>
</dbReference>
<dbReference type="KEGG" id="mev:Metev_2363"/>
<dbReference type="AlphaFoldDB" id="D7EC51"/>
<protein>
    <submittedName>
        <fullName evidence="3">Fibronectin type III domain protein</fullName>
    </submittedName>
</protein>
<feature type="region of interest" description="Disordered" evidence="1">
    <location>
        <begin position="537"/>
        <end position="560"/>
    </location>
</feature>